<feature type="region of interest" description="Disordered" evidence="2">
    <location>
        <begin position="408"/>
        <end position="436"/>
    </location>
</feature>
<feature type="region of interest" description="Disordered" evidence="2">
    <location>
        <begin position="206"/>
        <end position="236"/>
    </location>
</feature>
<dbReference type="Gramene" id="evm.model.07.1287">
    <property type="protein sequence ID" value="cds.evm.model.07.1287"/>
    <property type="gene ID" value="evm.TU.07.1287"/>
</dbReference>
<feature type="coiled-coil region" evidence="1">
    <location>
        <begin position="335"/>
        <end position="369"/>
    </location>
</feature>
<dbReference type="Proteomes" id="UP000596661">
    <property type="component" value="Chromosome 7"/>
</dbReference>
<feature type="compositionally biased region" description="Basic residues" evidence="2">
    <location>
        <begin position="223"/>
        <end position="235"/>
    </location>
</feature>
<evidence type="ECO:0000313" key="3">
    <source>
        <dbReference type="EnsemblPlants" id="cds.evm.model.07.1287"/>
    </source>
</evidence>
<dbReference type="EnsemblPlants" id="evm.model.07.1287">
    <property type="protein sequence ID" value="cds.evm.model.07.1287"/>
    <property type="gene ID" value="evm.TU.07.1287"/>
</dbReference>
<sequence length="436" mass="49829">MAVPARKNAAGGFYYLGTHSSKPKIIVDLPNKVFFKDNFFWTSGLSPVSTTTFRRLPLLTRPTTTPKMVSRHRRLMTLPYGLRSCDFLLNEANLDRWAFFRKRSVLVIISFPSIHLSSRIAPKYDSWYRIFHIQINCHESYYCIVEQYGTMADRESHIDASYILEPIEPFDIFKITGCRDLVVITVLLPLLPVIAHPLATLREKGKKRVSNPGVPTTAEVAPPKRHRKTPTHKMKSLSEPIDLEVSNTETQEKVPPLVVPNTNAPPIKTARASASSSWIIEPLSAATGEARFEFAQAYGVACWRKILALLPPGWDLIHLGSREDMLLKRLDYNIMQEITHLRQEAEKAKEEAKNTIKAQADEFEKLAEKEVKMRGRCKKVGLRTVYRAWMLDPNMDKSFLEEKEEETLAFCEKSRPKEEEANVQEEEEDPSKSPTM</sequence>
<proteinExistence type="predicted"/>
<evidence type="ECO:0000256" key="1">
    <source>
        <dbReference type="SAM" id="Coils"/>
    </source>
</evidence>
<organism evidence="3 4">
    <name type="scientific">Cannabis sativa</name>
    <name type="common">Hemp</name>
    <name type="synonym">Marijuana</name>
    <dbReference type="NCBI Taxonomy" id="3483"/>
    <lineage>
        <taxon>Eukaryota</taxon>
        <taxon>Viridiplantae</taxon>
        <taxon>Streptophyta</taxon>
        <taxon>Embryophyta</taxon>
        <taxon>Tracheophyta</taxon>
        <taxon>Spermatophyta</taxon>
        <taxon>Magnoliopsida</taxon>
        <taxon>eudicotyledons</taxon>
        <taxon>Gunneridae</taxon>
        <taxon>Pentapetalae</taxon>
        <taxon>rosids</taxon>
        <taxon>fabids</taxon>
        <taxon>Rosales</taxon>
        <taxon>Cannabaceae</taxon>
        <taxon>Cannabis</taxon>
    </lineage>
</organism>
<reference evidence="3" key="2">
    <citation type="submission" date="2021-03" db="UniProtKB">
        <authorList>
            <consortium name="EnsemblPlants"/>
        </authorList>
    </citation>
    <scope>IDENTIFICATION</scope>
</reference>
<keyword evidence="1" id="KW-0175">Coiled coil</keyword>
<evidence type="ECO:0000256" key="2">
    <source>
        <dbReference type="SAM" id="MobiDB-lite"/>
    </source>
</evidence>
<accession>A0A803Q221</accession>
<reference evidence="3" key="1">
    <citation type="submission" date="2018-11" db="EMBL/GenBank/DDBJ databases">
        <authorList>
            <person name="Grassa J C."/>
        </authorList>
    </citation>
    <scope>NUCLEOTIDE SEQUENCE [LARGE SCALE GENOMIC DNA]</scope>
</reference>
<dbReference type="EMBL" id="UZAU01000660">
    <property type="status" value="NOT_ANNOTATED_CDS"/>
    <property type="molecule type" value="Genomic_DNA"/>
</dbReference>
<dbReference type="AlphaFoldDB" id="A0A803Q221"/>
<evidence type="ECO:0000313" key="4">
    <source>
        <dbReference type="Proteomes" id="UP000596661"/>
    </source>
</evidence>
<name>A0A803Q221_CANSA</name>
<protein>
    <submittedName>
        <fullName evidence="3">Uncharacterized protein</fullName>
    </submittedName>
</protein>
<keyword evidence="4" id="KW-1185">Reference proteome</keyword>